<evidence type="ECO:0000313" key="9">
    <source>
        <dbReference type="EMBL" id="KTR86084.1"/>
    </source>
</evidence>
<dbReference type="SUPFAM" id="SSF103473">
    <property type="entry name" value="MFS general substrate transporter"/>
    <property type="match status" value="1"/>
</dbReference>
<feature type="transmembrane region" description="Helical" evidence="7">
    <location>
        <begin position="30"/>
        <end position="49"/>
    </location>
</feature>
<proteinExistence type="predicted"/>
<sequence length="120" mass="12891">MTTPAAQPDEASGINYRVLLGSLSGSVIEWFDFLVYGTVAALVFNKLYFPSDNEFVSTMLAFVSFSLTFFFRPLGGILFSHIGDRIGRKKTLFITLTLMGGGTVAIGLLPDYAAIGVAAP</sequence>
<dbReference type="Proteomes" id="UP000070810">
    <property type="component" value="Unassembled WGS sequence"/>
</dbReference>
<evidence type="ECO:0000313" key="10">
    <source>
        <dbReference type="Proteomes" id="UP000070810"/>
    </source>
</evidence>
<dbReference type="PROSITE" id="PS50850">
    <property type="entry name" value="MFS"/>
    <property type="match status" value="1"/>
</dbReference>
<feature type="domain" description="Major facilitator superfamily (MFS) profile" evidence="8">
    <location>
        <begin position="18"/>
        <end position="120"/>
    </location>
</feature>
<keyword evidence="10" id="KW-1185">Reference proteome</keyword>
<accession>A0A147ENI0</accession>
<dbReference type="InterPro" id="IPR005828">
    <property type="entry name" value="MFS_sugar_transport-like"/>
</dbReference>
<organism evidence="9 10">
    <name type="scientific">Leucobacter chromiiresistens</name>
    <dbReference type="NCBI Taxonomy" id="1079994"/>
    <lineage>
        <taxon>Bacteria</taxon>
        <taxon>Bacillati</taxon>
        <taxon>Actinomycetota</taxon>
        <taxon>Actinomycetes</taxon>
        <taxon>Micrococcales</taxon>
        <taxon>Microbacteriaceae</taxon>
        <taxon>Leucobacter</taxon>
    </lineage>
</organism>
<evidence type="ECO:0000256" key="2">
    <source>
        <dbReference type="ARBA" id="ARBA00022448"/>
    </source>
</evidence>
<protein>
    <submittedName>
        <fullName evidence="9">Major facilitator transporter</fullName>
    </submittedName>
</protein>
<keyword evidence="3" id="KW-1003">Cell membrane</keyword>
<name>A0A147ENI0_9MICO</name>
<evidence type="ECO:0000256" key="3">
    <source>
        <dbReference type="ARBA" id="ARBA00022475"/>
    </source>
</evidence>
<dbReference type="Pfam" id="PF00083">
    <property type="entry name" value="Sugar_tr"/>
    <property type="match status" value="1"/>
</dbReference>
<dbReference type="OrthoDB" id="8953821at2"/>
<keyword evidence="4 7" id="KW-0812">Transmembrane</keyword>
<dbReference type="GO" id="GO:0005886">
    <property type="term" value="C:plasma membrane"/>
    <property type="evidence" value="ECO:0007669"/>
    <property type="project" value="UniProtKB-SubCell"/>
</dbReference>
<evidence type="ECO:0000256" key="5">
    <source>
        <dbReference type="ARBA" id="ARBA00022989"/>
    </source>
</evidence>
<keyword evidence="5 7" id="KW-1133">Transmembrane helix</keyword>
<feature type="transmembrane region" description="Helical" evidence="7">
    <location>
        <begin position="55"/>
        <end position="79"/>
    </location>
</feature>
<dbReference type="Gene3D" id="1.20.1250.20">
    <property type="entry name" value="MFS general substrate transporter like domains"/>
    <property type="match status" value="1"/>
</dbReference>
<comment type="caution">
    <text evidence="9">The sequence shown here is derived from an EMBL/GenBank/DDBJ whole genome shotgun (WGS) entry which is preliminary data.</text>
</comment>
<gene>
    <name evidence="9" type="ORF">NS354_06515</name>
</gene>
<reference evidence="9 10" key="1">
    <citation type="journal article" date="2016" name="Front. Microbiol.">
        <title>Genomic Resource of Rice Seed Associated Bacteria.</title>
        <authorList>
            <person name="Midha S."/>
            <person name="Bansal K."/>
            <person name="Sharma S."/>
            <person name="Kumar N."/>
            <person name="Patil P.P."/>
            <person name="Chaudhry V."/>
            <person name="Patil P.B."/>
        </authorList>
    </citation>
    <scope>NUCLEOTIDE SEQUENCE [LARGE SCALE GENOMIC DNA]</scope>
    <source>
        <strain evidence="9 10">NS354</strain>
    </source>
</reference>
<feature type="transmembrane region" description="Helical" evidence="7">
    <location>
        <begin position="91"/>
        <end position="110"/>
    </location>
</feature>
<dbReference type="InterPro" id="IPR020846">
    <property type="entry name" value="MFS_dom"/>
</dbReference>
<dbReference type="EMBL" id="LDRK01000029">
    <property type="protein sequence ID" value="KTR86084.1"/>
    <property type="molecule type" value="Genomic_DNA"/>
</dbReference>
<dbReference type="PANTHER" id="PTHR43045">
    <property type="entry name" value="SHIKIMATE TRANSPORTER"/>
    <property type="match status" value="1"/>
</dbReference>
<evidence type="ECO:0000256" key="7">
    <source>
        <dbReference type="SAM" id="Phobius"/>
    </source>
</evidence>
<dbReference type="RefSeq" id="WP_153002130.1">
    <property type="nucleotide sequence ID" value="NZ_LDRK01000029.1"/>
</dbReference>
<feature type="non-terminal residue" evidence="9">
    <location>
        <position position="120"/>
    </location>
</feature>
<dbReference type="InterPro" id="IPR036259">
    <property type="entry name" value="MFS_trans_sf"/>
</dbReference>
<dbReference type="PANTHER" id="PTHR43045:SF1">
    <property type="entry name" value="SHIKIMATE TRANSPORTER"/>
    <property type="match status" value="1"/>
</dbReference>
<dbReference type="AlphaFoldDB" id="A0A147ENI0"/>
<evidence type="ECO:0000256" key="4">
    <source>
        <dbReference type="ARBA" id="ARBA00022692"/>
    </source>
</evidence>
<keyword evidence="6 7" id="KW-0472">Membrane</keyword>
<evidence type="ECO:0000259" key="8">
    <source>
        <dbReference type="PROSITE" id="PS50850"/>
    </source>
</evidence>
<dbReference type="GO" id="GO:0022857">
    <property type="term" value="F:transmembrane transporter activity"/>
    <property type="evidence" value="ECO:0007669"/>
    <property type="project" value="InterPro"/>
</dbReference>
<keyword evidence="2" id="KW-0813">Transport</keyword>
<evidence type="ECO:0000256" key="1">
    <source>
        <dbReference type="ARBA" id="ARBA00004651"/>
    </source>
</evidence>
<evidence type="ECO:0000256" key="6">
    <source>
        <dbReference type="ARBA" id="ARBA00023136"/>
    </source>
</evidence>
<comment type="subcellular location">
    <subcellularLocation>
        <location evidence="1">Cell membrane</location>
        <topology evidence="1">Multi-pass membrane protein</topology>
    </subcellularLocation>
</comment>